<evidence type="ECO:0000313" key="3">
    <source>
        <dbReference type="Proteomes" id="UP000486602"/>
    </source>
</evidence>
<dbReference type="RefSeq" id="WP_163287163.1">
    <property type="nucleotide sequence ID" value="NZ_JAAGVY010000072.1"/>
</dbReference>
<gene>
    <name evidence="2" type="ORF">G3O08_19685</name>
</gene>
<comment type="caution">
    <text evidence="2">The sequence shown here is derived from an EMBL/GenBank/DDBJ whole genome shotgun (WGS) entry which is preliminary data.</text>
</comment>
<keyword evidence="1" id="KW-0732">Signal</keyword>
<dbReference type="EMBL" id="JAAGVY010000072">
    <property type="protein sequence ID" value="NEN25715.1"/>
    <property type="molecule type" value="Genomic_DNA"/>
</dbReference>
<sequence length="318" mass="35611">MNRFLQIALIFAAILLGTMAKAQVYNYEDGEEPLPPDSIKGLYVGLNLGFYFANKNTARIYNGYGYERDGAIISTFAQSWLNRAISGPPNGSFQSEDRTSEAMRAAPGEWIFAESDMPGEMTYRPSFMFGGHLRYMFNSDFGVFTEINGTFPVTVGQFTIQRVAPSPDPTQNQRLEQFQIRGEEQRLFINLGLHRVLGRKAVEKSGKPTIILPYFDLGATVTFAKFEENVIDMGEYVVNFNRIVDLTQFYTQQGQFVESANLLTGMGFGGFGSIGGQITLGRKFTIDIGYVANFQQVKLGDIKETGIQHQFVLKAIYM</sequence>
<proteinExistence type="predicted"/>
<keyword evidence="3" id="KW-1185">Reference proteome</keyword>
<name>A0A7K3WYG6_9FLAO</name>
<feature type="signal peptide" evidence="1">
    <location>
        <begin position="1"/>
        <end position="22"/>
    </location>
</feature>
<feature type="chain" id="PRO_5029886299" description="PorT family protein" evidence="1">
    <location>
        <begin position="23"/>
        <end position="318"/>
    </location>
</feature>
<evidence type="ECO:0000313" key="2">
    <source>
        <dbReference type="EMBL" id="NEN25715.1"/>
    </source>
</evidence>
<accession>A0A7K3WYG6</accession>
<dbReference type="AlphaFoldDB" id="A0A7K3WYG6"/>
<reference evidence="2 3" key="1">
    <citation type="submission" date="2020-02" db="EMBL/GenBank/DDBJ databases">
        <title>Out from the shadows clarifying the taxonomy of the family Cryomorphaceae and related taxa by utilizing the GTDB taxonomic framework.</title>
        <authorList>
            <person name="Bowman J.P."/>
        </authorList>
    </citation>
    <scope>NUCLEOTIDE SEQUENCE [LARGE SCALE GENOMIC DNA]</scope>
    <source>
        <strain evidence="2 3">QSSC 1-22</strain>
    </source>
</reference>
<protein>
    <recommendedName>
        <fullName evidence="4">PorT family protein</fullName>
    </recommendedName>
</protein>
<dbReference type="Proteomes" id="UP000486602">
    <property type="component" value="Unassembled WGS sequence"/>
</dbReference>
<evidence type="ECO:0008006" key="4">
    <source>
        <dbReference type="Google" id="ProtNLM"/>
    </source>
</evidence>
<organism evidence="2 3">
    <name type="scientific">Cryomorpha ignava</name>
    <dbReference type="NCBI Taxonomy" id="101383"/>
    <lineage>
        <taxon>Bacteria</taxon>
        <taxon>Pseudomonadati</taxon>
        <taxon>Bacteroidota</taxon>
        <taxon>Flavobacteriia</taxon>
        <taxon>Flavobacteriales</taxon>
        <taxon>Cryomorphaceae</taxon>
        <taxon>Cryomorpha</taxon>
    </lineage>
</organism>
<evidence type="ECO:0000256" key="1">
    <source>
        <dbReference type="SAM" id="SignalP"/>
    </source>
</evidence>